<evidence type="ECO:0000256" key="3">
    <source>
        <dbReference type="ARBA" id="ARBA00022679"/>
    </source>
</evidence>
<comment type="similarity">
    <text evidence="10">Belongs to the adenylate cyclase family. DacA/CdaA subfamily.</text>
</comment>
<comment type="function">
    <text evidence="10">Catalyzes the condensation of 2 ATP molecules into cyclic di-AMP (c-di-AMP), a second messenger used to regulate differing processes in different bacteria.</text>
</comment>
<dbReference type="NCBIfam" id="TIGR00159">
    <property type="entry name" value="diadenylate cyclase CdaA"/>
    <property type="match status" value="1"/>
</dbReference>
<evidence type="ECO:0000259" key="11">
    <source>
        <dbReference type="PROSITE" id="PS51794"/>
    </source>
</evidence>
<evidence type="ECO:0000313" key="13">
    <source>
        <dbReference type="Proteomes" id="UP000181898"/>
    </source>
</evidence>
<dbReference type="InterPro" id="IPR050338">
    <property type="entry name" value="DisA"/>
</dbReference>
<name>A0A1L3JJ72_9FLAO</name>
<evidence type="ECO:0000256" key="8">
    <source>
        <dbReference type="ARBA" id="ARBA00022989"/>
    </source>
</evidence>
<dbReference type="Proteomes" id="UP000181898">
    <property type="component" value="Chromosome"/>
</dbReference>
<dbReference type="PIRSF" id="PIRSF004793">
    <property type="entry name" value="UCP004793"/>
    <property type="match status" value="1"/>
</dbReference>
<feature type="transmembrane region" description="Helical" evidence="10">
    <location>
        <begin position="62"/>
        <end position="78"/>
    </location>
</feature>
<dbReference type="KEGG" id="ten:LPB136_07265"/>
<feature type="transmembrane region" description="Helical" evidence="10">
    <location>
        <begin position="33"/>
        <end position="50"/>
    </location>
</feature>
<dbReference type="GO" id="GO:0006171">
    <property type="term" value="P:cAMP biosynthetic process"/>
    <property type="evidence" value="ECO:0007669"/>
    <property type="project" value="InterPro"/>
</dbReference>
<dbReference type="PANTHER" id="PTHR34185">
    <property type="entry name" value="DIADENYLATE CYCLASE"/>
    <property type="match status" value="1"/>
</dbReference>
<keyword evidence="9 10" id="KW-0472">Membrane</keyword>
<dbReference type="EMBL" id="CP018155">
    <property type="protein sequence ID" value="APG65159.1"/>
    <property type="molecule type" value="Genomic_DNA"/>
</dbReference>
<keyword evidence="5 10" id="KW-0548">Nucleotidyltransferase</keyword>
<keyword evidence="6 10" id="KW-0547">Nucleotide-binding</keyword>
<comment type="subunit">
    <text evidence="10">Probably a homodimer.</text>
</comment>
<dbReference type="PROSITE" id="PS51794">
    <property type="entry name" value="DAC"/>
    <property type="match status" value="1"/>
</dbReference>
<evidence type="ECO:0000256" key="6">
    <source>
        <dbReference type="ARBA" id="ARBA00022741"/>
    </source>
</evidence>
<dbReference type="GO" id="GO:0005524">
    <property type="term" value="F:ATP binding"/>
    <property type="evidence" value="ECO:0007669"/>
    <property type="project" value="UniProtKB-UniRule"/>
</dbReference>
<keyword evidence="7 10" id="KW-0067">ATP-binding</keyword>
<reference evidence="12 13" key="1">
    <citation type="submission" date="2016-11" db="EMBL/GenBank/DDBJ databases">
        <title>Tenacibaculum sp. LPB0136, isolated from marine environment.</title>
        <authorList>
            <person name="Kim E."/>
            <person name="Yi H."/>
        </authorList>
    </citation>
    <scope>NUCLEOTIDE SEQUENCE [LARGE SCALE GENOMIC DNA]</scope>
    <source>
        <strain evidence="12 13">LPB0136</strain>
    </source>
</reference>
<keyword evidence="3 10" id="KW-0808">Transferase</keyword>
<feature type="transmembrane region" description="Helical" evidence="10">
    <location>
        <begin position="6"/>
        <end position="26"/>
    </location>
</feature>
<dbReference type="OrthoDB" id="9807385at2"/>
<feature type="domain" description="DAC" evidence="11">
    <location>
        <begin position="79"/>
        <end position="246"/>
    </location>
</feature>
<keyword evidence="2 10" id="KW-1003">Cell membrane</keyword>
<dbReference type="HAMAP" id="MF_01499">
    <property type="entry name" value="DacA"/>
    <property type="match status" value="1"/>
</dbReference>
<dbReference type="Gene3D" id="3.40.1700.10">
    <property type="entry name" value="DNA integrity scanning protein, DisA, N-terminal domain"/>
    <property type="match status" value="1"/>
</dbReference>
<dbReference type="InterPro" id="IPR014046">
    <property type="entry name" value="C-di-AMP_synthase"/>
</dbReference>
<evidence type="ECO:0000256" key="9">
    <source>
        <dbReference type="ARBA" id="ARBA00023136"/>
    </source>
</evidence>
<protein>
    <recommendedName>
        <fullName evidence="10">Diadenylate cyclase</fullName>
        <shortName evidence="10">DAC</shortName>
        <ecNumber evidence="10">2.7.7.85</ecNumber>
    </recommendedName>
    <alternativeName>
        <fullName evidence="10">Cyclic-di-AMP synthase</fullName>
        <shortName evidence="10">c-di-AMP synthase</shortName>
    </alternativeName>
</protein>
<dbReference type="Pfam" id="PF19293">
    <property type="entry name" value="CdaA_N"/>
    <property type="match status" value="1"/>
</dbReference>
<dbReference type="InterPro" id="IPR003390">
    <property type="entry name" value="DNA_integrity_scan_DisA_N"/>
</dbReference>
<keyword evidence="4 10" id="KW-0812">Transmembrane</keyword>
<dbReference type="STRING" id="1850252.LPB136_07265"/>
<dbReference type="InterPro" id="IPR045585">
    <property type="entry name" value="CdaA_N"/>
</dbReference>
<dbReference type="InterPro" id="IPR036888">
    <property type="entry name" value="DNA_integrity_DisA_N_sf"/>
</dbReference>
<dbReference type="SUPFAM" id="SSF143597">
    <property type="entry name" value="YojJ-like"/>
    <property type="match status" value="1"/>
</dbReference>
<accession>A0A1L3JJ72</accession>
<evidence type="ECO:0000256" key="1">
    <source>
        <dbReference type="ARBA" id="ARBA00000877"/>
    </source>
</evidence>
<comment type="caution">
    <text evidence="10">Lacks conserved residue(s) required for the propagation of feature annotation.</text>
</comment>
<evidence type="ECO:0000256" key="2">
    <source>
        <dbReference type="ARBA" id="ARBA00022475"/>
    </source>
</evidence>
<gene>
    <name evidence="10" type="primary">dacA</name>
    <name evidence="12" type="ORF">LPB136_07265</name>
</gene>
<evidence type="ECO:0000256" key="7">
    <source>
        <dbReference type="ARBA" id="ARBA00022840"/>
    </source>
</evidence>
<keyword evidence="8 10" id="KW-1133">Transmembrane helix</keyword>
<evidence type="ECO:0000256" key="10">
    <source>
        <dbReference type="HAMAP-Rule" id="MF_01499"/>
    </source>
</evidence>
<dbReference type="RefSeq" id="WP_072555517.1">
    <property type="nucleotide sequence ID" value="NZ_CP018155.1"/>
</dbReference>
<proteinExistence type="inferred from homology"/>
<evidence type="ECO:0000256" key="4">
    <source>
        <dbReference type="ARBA" id="ARBA00022692"/>
    </source>
</evidence>
<evidence type="ECO:0000256" key="5">
    <source>
        <dbReference type="ARBA" id="ARBA00022695"/>
    </source>
</evidence>
<dbReference type="GO" id="GO:0004016">
    <property type="term" value="F:adenylate cyclase activity"/>
    <property type="evidence" value="ECO:0007669"/>
    <property type="project" value="UniProtKB-UniRule"/>
</dbReference>
<dbReference type="GO" id="GO:0106408">
    <property type="term" value="F:diadenylate cyclase activity"/>
    <property type="evidence" value="ECO:0007669"/>
    <property type="project" value="UniProtKB-EC"/>
</dbReference>
<dbReference type="AlphaFoldDB" id="A0A1L3JJ72"/>
<comment type="catalytic activity">
    <reaction evidence="1 10">
        <text>2 ATP = 3',3'-c-di-AMP + 2 diphosphate</text>
        <dbReference type="Rhea" id="RHEA:35655"/>
        <dbReference type="ChEBI" id="CHEBI:30616"/>
        <dbReference type="ChEBI" id="CHEBI:33019"/>
        <dbReference type="ChEBI" id="CHEBI:71500"/>
        <dbReference type="EC" id="2.7.7.85"/>
    </reaction>
</comment>
<evidence type="ECO:0000313" key="12">
    <source>
        <dbReference type="EMBL" id="APG65159.1"/>
    </source>
</evidence>
<dbReference type="EC" id="2.7.7.85" evidence="10"/>
<dbReference type="PANTHER" id="PTHR34185:SF1">
    <property type="entry name" value="DIADENYLATE CYCLASE"/>
    <property type="match status" value="1"/>
</dbReference>
<keyword evidence="13" id="KW-1185">Reference proteome</keyword>
<organism evidence="12 13">
    <name type="scientific">Tenacibaculum todarodis</name>
    <dbReference type="NCBI Taxonomy" id="1850252"/>
    <lineage>
        <taxon>Bacteria</taxon>
        <taxon>Pseudomonadati</taxon>
        <taxon>Bacteroidota</taxon>
        <taxon>Flavobacteriia</taxon>
        <taxon>Flavobacteriales</taxon>
        <taxon>Flavobacteriaceae</taxon>
        <taxon>Tenacibaculum</taxon>
    </lineage>
</organism>
<dbReference type="InterPro" id="IPR034701">
    <property type="entry name" value="CdaA"/>
</dbReference>
<dbReference type="Pfam" id="PF02457">
    <property type="entry name" value="DAC"/>
    <property type="match status" value="1"/>
</dbReference>
<sequence length="259" mass="28848">MLDFIDFSFLDVLDILLVATLLYYIYKLLKGTVAINIFIGIALIFLIWKVTQALKMEMLSGILGYLLSGGVIALIIVFQQEIRKFLLMIGTTNFSTKKSFLKQLKFLQSEISSETDSDIILGACKKMSTTKTGALIVVERTNSLDFLINSGDKMNALINEAILESIFYKNSPLHDGATIIRDNYVVATRVILPVSNNTKIPARFGLRHRAAIGVTEKTDAVCILVSEETGEISYIKDGEFVLYKDFEILAEKLRGDLVG</sequence>